<dbReference type="InterPro" id="IPR013083">
    <property type="entry name" value="Znf_RING/FYVE/PHD"/>
</dbReference>
<evidence type="ECO:0000313" key="4">
    <source>
        <dbReference type="Proteomes" id="UP001054889"/>
    </source>
</evidence>
<keyword evidence="4" id="KW-1185">Reference proteome</keyword>
<dbReference type="AlphaFoldDB" id="A0AAV5C361"/>
<dbReference type="SMART" id="SM00444">
    <property type="entry name" value="GYF"/>
    <property type="match status" value="1"/>
</dbReference>
<evidence type="ECO:0000259" key="2">
    <source>
        <dbReference type="PROSITE" id="PS50829"/>
    </source>
</evidence>
<dbReference type="InterPro" id="IPR045894">
    <property type="entry name" value="At5g08430-like"/>
</dbReference>
<dbReference type="Gene3D" id="3.30.40.10">
    <property type="entry name" value="Zinc/RING finger domain, C3HC4 (zinc finger)"/>
    <property type="match status" value="1"/>
</dbReference>
<reference evidence="3" key="2">
    <citation type="submission" date="2021-12" db="EMBL/GenBank/DDBJ databases">
        <title>Resequencing data analysis of finger millet.</title>
        <authorList>
            <person name="Hatakeyama M."/>
            <person name="Aluri S."/>
            <person name="Balachadran M.T."/>
            <person name="Sivarajan S.R."/>
            <person name="Poveda L."/>
            <person name="Shimizu-Inatsugi R."/>
            <person name="Schlapbach R."/>
            <person name="Sreeman S.M."/>
            <person name="Shimizu K.K."/>
        </authorList>
    </citation>
    <scope>NUCLEOTIDE SEQUENCE</scope>
</reference>
<comment type="caution">
    <text evidence="3">The sequence shown here is derived from an EMBL/GenBank/DDBJ whole genome shotgun (WGS) entry which is preliminary data.</text>
</comment>
<proteinExistence type="predicted"/>
<sequence length="525" mass="59352">MGIRRSRWGVELVEECCFECKDGGDNLRACDYRNCLKAYHPHCTASREGDDFPPGEKFICQKFPDEDLLGDSDDNEQTFLSGPKSKPDKTNMSMKRKRSKKKRFVGWGTKELIEFLSFVGKDTKEPLDEAEVVGVVQEYIKQKRLFLGDKKKYFEGIKKSKEKYKIKDIDTDVILCVAGFYGDVNINMLSDENIQEAEFEEKVAAVHKDIVNHWIDRELKRLENRIDVANESGWHQQYPLQIDSDIMNWEKCKKGDRTACLADMTESSKGVAGYASESFEVLKEKPPEDATEQEVNAFNILNEETSKGSADQVADSLRVHEEESPEGVNKRMTHSYSLNINKESSEAGEAFPTGVTPDPVLHSPVAQDGSKFQAIDVDKDESNHAKGNQSSNITDEVINLDSTDEEEDHQSGCEMVHPPEGVNDGGLRTEQSESALGADMYAEEEARRGFHGESQAVRRVDKGLLHDTCLWHYADPRGNTQGPFILAKLQEWKRGGYFGEDFKVWRTGQTKEDAILLTDALKMYL</sequence>
<protein>
    <recommendedName>
        <fullName evidence="2">GYF domain-containing protein</fullName>
    </recommendedName>
</protein>
<dbReference type="Pfam" id="PF22908">
    <property type="entry name" value="PHD_NSD"/>
    <property type="match status" value="1"/>
</dbReference>
<organism evidence="3 4">
    <name type="scientific">Eleusine coracana subsp. coracana</name>
    <dbReference type="NCBI Taxonomy" id="191504"/>
    <lineage>
        <taxon>Eukaryota</taxon>
        <taxon>Viridiplantae</taxon>
        <taxon>Streptophyta</taxon>
        <taxon>Embryophyta</taxon>
        <taxon>Tracheophyta</taxon>
        <taxon>Spermatophyta</taxon>
        <taxon>Magnoliopsida</taxon>
        <taxon>Liliopsida</taxon>
        <taxon>Poales</taxon>
        <taxon>Poaceae</taxon>
        <taxon>PACMAD clade</taxon>
        <taxon>Chloridoideae</taxon>
        <taxon>Cynodonteae</taxon>
        <taxon>Eleusininae</taxon>
        <taxon>Eleusine</taxon>
    </lineage>
</organism>
<feature type="domain" description="GYF" evidence="2">
    <location>
        <begin position="468"/>
        <end position="522"/>
    </location>
</feature>
<accession>A0AAV5C361</accession>
<dbReference type="Pfam" id="PF25980">
    <property type="entry name" value="NERD_plant"/>
    <property type="match status" value="1"/>
</dbReference>
<reference evidence="3" key="1">
    <citation type="journal article" date="2018" name="DNA Res.">
        <title>Multiple hybrid de novo genome assembly of finger millet, an orphan allotetraploid crop.</title>
        <authorList>
            <person name="Hatakeyama M."/>
            <person name="Aluri S."/>
            <person name="Balachadran M.T."/>
            <person name="Sivarajan S.R."/>
            <person name="Patrignani A."/>
            <person name="Gruter S."/>
            <person name="Poveda L."/>
            <person name="Shimizu-Inatsugi R."/>
            <person name="Baeten J."/>
            <person name="Francoijs K.J."/>
            <person name="Nataraja K.N."/>
            <person name="Reddy Y.A.N."/>
            <person name="Phadnis S."/>
            <person name="Ravikumar R.L."/>
            <person name="Schlapbach R."/>
            <person name="Sreeman S.M."/>
            <person name="Shimizu K.K."/>
        </authorList>
    </citation>
    <scope>NUCLEOTIDE SEQUENCE</scope>
</reference>
<name>A0AAV5C361_ELECO</name>
<dbReference type="GO" id="GO:0003677">
    <property type="term" value="F:DNA binding"/>
    <property type="evidence" value="ECO:0007669"/>
    <property type="project" value="InterPro"/>
</dbReference>
<dbReference type="Pfam" id="PF02213">
    <property type="entry name" value="GYF"/>
    <property type="match status" value="1"/>
</dbReference>
<dbReference type="InterPro" id="IPR003169">
    <property type="entry name" value="GYF"/>
</dbReference>
<dbReference type="PANTHER" id="PTHR46851">
    <property type="entry name" value="OS01G0884500 PROTEIN"/>
    <property type="match status" value="1"/>
</dbReference>
<feature type="region of interest" description="Disordered" evidence="1">
    <location>
        <begin position="402"/>
        <end position="428"/>
    </location>
</feature>
<dbReference type="InterPro" id="IPR055198">
    <property type="entry name" value="NSD_PHD"/>
</dbReference>
<dbReference type="InterPro" id="IPR058668">
    <property type="entry name" value="NERD_dom"/>
</dbReference>
<dbReference type="InterPro" id="IPR035445">
    <property type="entry name" value="GYF-like_dom_sf"/>
</dbReference>
<dbReference type="Gene3D" id="3.30.1490.40">
    <property type="match status" value="1"/>
</dbReference>
<dbReference type="InterPro" id="IPR036128">
    <property type="entry name" value="Plus3-like_sf"/>
</dbReference>
<dbReference type="PROSITE" id="PS50829">
    <property type="entry name" value="GYF"/>
    <property type="match status" value="1"/>
</dbReference>
<dbReference type="EMBL" id="BQKI01000004">
    <property type="protein sequence ID" value="GJM92360.1"/>
    <property type="molecule type" value="Genomic_DNA"/>
</dbReference>
<dbReference type="SUPFAM" id="SSF47592">
    <property type="entry name" value="SWIB/MDM2 domain"/>
    <property type="match status" value="1"/>
</dbReference>
<feature type="region of interest" description="Disordered" evidence="1">
    <location>
        <begin position="74"/>
        <end position="95"/>
    </location>
</feature>
<dbReference type="Gene3D" id="3.90.70.200">
    <property type="entry name" value="Plus-3 domain"/>
    <property type="match status" value="1"/>
</dbReference>
<dbReference type="SUPFAM" id="SSF55277">
    <property type="entry name" value="GYF domain"/>
    <property type="match status" value="1"/>
</dbReference>
<dbReference type="InterPro" id="IPR036885">
    <property type="entry name" value="SWIB_MDM2_dom_sf"/>
</dbReference>
<gene>
    <name evidence="3" type="primary">ga08827</name>
    <name evidence="3" type="ORF">PR202_ga08827</name>
</gene>
<dbReference type="PANTHER" id="PTHR46851:SF21">
    <property type="entry name" value="OS01G0884500 PROTEIN"/>
    <property type="match status" value="1"/>
</dbReference>
<evidence type="ECO:0000313" key="3">
    <source>
        <dbReference type="EMBL" id="GJM92360.1"/>
    </source>
</evidence>
<dbReference type="Proteomes" id="UP001054889">
    <property type="component" value="Unassembled WGS sequence"/>
</dbReference>
<evidence type="ECO:0000256" key="1">
    <source>
        <dbReference type="SAM" id="MobiDB-lite"/>
    </source>
</evidence>